<dbReference type="AlphaFoldDB" id="A0A811SJL8"/>
<evidence type="ECO:0000313" key="1">
    <source>
        <dbReference type="EMBL" id="CAD6336846.1"/>
    </source>
</evidence>
<name>A0A811SJL8_9POAL</name>
<evidence type="ECO:0000313" key="3">
    <source>
        <dbReference type="Proteomes" id="UP000604825"/>
    </source>
</evidence>
<organism evidence="2 3">
    <name type="scientific">Miscanthus lutarioriparius</name>
    <dbReference type="NCBI Taxonomy" id="422564"/>
    <lineage>
        <taxon>Eukaryota</taxon>
        <taxon>Viridiplantae</taxon>
        <taxon>Streptophyta</taxon>
        <taxon>Embryophyta</taxon>
        <taxon>Tracheophyta</taxon>
        <taxon>Spermatophyta</taxon>
        <taxon>Magnoliopsida</taxon>
        <taxon>Liliopsida</taxon>
        <taxon>Poales</taxon>
        <taxon>Poaceae</taxon>
        <taxon>PACMAD clade</taxon>
        <taxon>Panicoideae</taxon>
        <taxon>Andropogonodae</taxon>
        <taxon>Andropogoneae</taxon>
        <taxon>Saccharinae</taxon>
        <taxon>Miscanthus</taxon>
    </lineage>
</organism>
<dbReference type="Proteomes" id="UP000604825">
    <property type="component" value="Unassembled WGS sequence"/>
</dbReference>
<keyword evidence="3" id="KW-1185">Reference proteome</keyword>
<dbReference type="OrthoDB" id="682182at2759"/>
<dbReference type="InterPro" id="IPR021109">
    <property type="entry name" value="Peptidase_aspartic_dom_sf"/>
</dbReference>
<proteinExistence type="predicted"/>
<dbReference type="Gene3D" id="2.40.70.10">
    <property type="entry name" value="Acid Proteases"/>
    <property type="match status" value="1"/>
</dbReference>
<sequence>MDLDDRQFMYFFREHLTDGAPFGCLEFAASPDENFPWNLMGTQVQRTKEIVYDVRGGKVAFVPSGCGLR</sequence>
<reference evidence="2" key="1">
    <citation type="submission" date="2020-10" db="EMBL/GenBank/DDBJ databases">
        <authorList>
            <person name="Han B."/>
            <person name="Lu T."/>
            <person name="Zhao Q."/>
            <person name="Huang X."/>
            <person name="Zhao Y."/>
        </authorList>
    </citation>
    <scope>NUCLEOTIDE SEQUENCE</scope>
</reference>
<dbReference type="EMBL" id="CAJGYO010000475">
    <property type="protein sequence ID" value="CAD6342376.1"/>
    <property type="molecule type" value="Genomic_DNA"/>
</dbReference>
<accession>A0A811SJL8</accession>
<evidence type="ECO:0000313" key="2">
    <source>
        <dbReference type="EMBL" id="CAD6342376.1"/>
    </source>
</evidence>
<comment type="caution">
    <text evidence="2">The sequence shown here is derived from an EMBL/GenBank/DDBJ whole genome shotgun (WGS) entry which is preliminary data.</text>
</comment>
<gene>
    <name evidence="1" type="ORF">NCGR_LOCUS60944</name>
    <name evidence="2" type="ORF">NCGR_LOCUS66474</name>
</gene>
<protein>
    <submittedName>
        <fullName evidence="2">Uncharacterized protein</fullName>
    </submittedName>
</protein>
<dbReference type="SUPFAM" id="SSF50630">
    <property type="entry name" value="Acid proteases"/>
    <property type="match status" value="1"/>
</dbReference>
<dbReference type="EMBL" id="CAJGYO010000018">
    <property type="protein sequence ID" value="CAD6336846.1"/>
    <property type="molecule type" value="Genomic_DNA"/>
</dbReference>